<name>A0A1F7X0E5_9BACT</name>
<accession>A0A1F7X0E5</accession>
<dbReference type="AlphaFoldDB" id="A0A1F7X0E5"/>
<gene>
    <name evidence="1" type="ORF">A2159_03140</name>
</gene>
<dbReference type="SUPFAM" id="SSF50494">
    <property type="entry name" value="Trypsin-like serine proteases"/>
    <property type="match status" value="1"/>
</dbReference>
<dbReference type="EMBL" id="MGFP01000046">
    <property type="protein sequence ID" value="OGM08542.1"/>
    <property type="molecule type" value="Genomic_DNA"/>
</dbReference>
<evidence type="ECO:0000313" key="1">
    <source>
        <dbReference type="EMBL" id="OGM08542.1"/>
    </source>
</evidence>
<sequence>MKKIIAFISIIFLFAISVKAEESKENFYEQISRAVIRLEHIEQIKKEGSNIIETKNIPDGTAFFVASVNDLYLVSARHVVEKSYNLHARVRCKNEITKEIEVIFLKVPKDRWIFHNVTGDNNVNYVDVAVQKIAWIKDRTIKHFRFESKESKDFEKNQLPYEDPLPPKSILSFGFPMDIGFEVLEQRPFGRAGIIAMITGKEFLKLENGKFAEERSIVLDLDMFPGNSGSPVINKMDITDSKPKLLGLIVATNLKMRYAIMEPISRIIETLDLAKGQSKENINFWSLINTTLKNQPTGHDSGVK</sequence>
<evidence type="ECO:0000313" key="2">
    <source>
        <dbReference type="Proteomes" id="UP000179219"/>
    </source>
</evidence>
<dbReference type="Gene3D" id="2.40.10.120">
    <property type="match status" value="1"/>
</dbReference>
<organism evidence="1 2">
    <name type="scientific">Candidatus Woesebacteria bacterium RBG_13_34_9</name>
    <dbReference type="NCBI Taxonomy" id="1802477"/>
    <lineage>
        <taxon>Bacteria</taxon>
        <taxon>Candidatus Woeseibacteriota</taxon>
    </lineage>
</organism>
<proteinExistence type="predicted"/>
<dbReference type="InterPro" id="IPR009003">
    <property type="entry name" value="Peptidase_S1_PA"/>
</dbReference>
<reference evidence="1 2" key="1">
    <citation type="journal article" date="2016" name="Nat. Commun.">
        <title>Thousands of microbial genomes shed light on interconnected biogeochemical processes in an aquifer system.</title>
        <authorList>
            <person name="Anantharaman K."/>
            <person name="Brown C.T."/>
            <person name="Hug L.A."/>
            <person name="Sharon I."/>
            <person name="Castelle C.J."/>
            <person name="Probst A.J."/>
            <person name="Thomas B.C."/>
            <person name="Singh A."/>
            <person name="Wilkins M.J."/>
            <person name="Karaoz U."/>
            <person name="Brodie E.L."/>
            <person name="Williams K.H."/>
            <person name="Hubbard S.S."/>
            <person name="Banfield J.F."/>
        </authorList>
    </citation>
    <scope>NUCLEOTIDE SEQUENCE [LARGE SCALE GENOMIC DNA]</scope>
</reference>
<evidence type="ECO:0008006" key="3">
    <source>
        <dbReference type="Google" id="ProtNLM"/>
    </source>
</evidence>
<comment type="caution">
    <text evidence="1">The sequence shown here is derived from an EMBL/GenBank/DDBJ whole genome shotgun (WGS) entry which is preliminary data.</text>
</comment>
<dbReference type="Pfam" id="PF13365">
    <property type="entry name" value="Trypsin_2"/>
    <property type="match status" value="1"/>
</dbReference>
<dbReference type="Proteomes" id="UP000179219">
    <property type="component" value="Unassembled WGS sequence"/>
</dbReference>
<protein>
    <recommendedName>
        <fullName evidence="3">Serine protease</fullName>
    </recommendedName>
</protein>